<comment type="caution">
    <text evidence="4">The sequence shown here is derived from an EMBL/GenBank/DDBJ whole genome shotgun (WGS) entry which is preliminary data.</text>
</comment>
<dbReference type="SMART" id="SM00267">
    <property type="entry name" value="GGDEF"/>
    <property type="match status" value="1"/>
</dbReference>
<dbReference type="NCBIfam" id="TIGR00254">
    <property type="entry name" value="GGDEF"/>
    <property type="match status" value="1"/>
</dbReference>
<dbReference type="PANTHER" id="PTHR44757:SF2">
    <property type="entry name" value="BIOFILM ARCHITECTURE MAINTENANCE PROTEIN MBAA"/>
    <property type="match status" value="1"/>
</dbReference>
<dbReference type="FunFam" id="3.30.70.270:FF:000001">
    <property type="entry name" value="Diguanylate cyclase domain protein"/>
    <property type="match status" value="1"/>
</dbReference>
<feature type="transmembrane region" description="Helical" evidence="1">
    <location>
        <begin position="206"/>
        <end position="226"/>
    </location>
</feature>
<dbReference type="Proteomes" id="UP000598174">
    <property type="component" value="Unassembled WGS sequence"/>
</dbReference>
<dbReference type="SUPFAM" id="SSF141868">
    <property type="entry name" value="EAL domain-like"/>
    <property type="match status" value="1"/>
</dbReference>
<organism evidence="4 5">
    <name type="scientific">Paractinoplanes ferrugineus</name>
    <dbReference type="NCBI Taxonomy" id="113564"/>
    <lineage>
        <taxon>Bacteria</taxon>
        <taxon>Bacillati</taxon>
        <taxon>Actinomycetota</taxon>
        <taxon>Actinomycetes</taxon>
        <taxon>Micromonosporales</taxon>
        <taxon>Micromonosporaceae</taxon>
        <taxon>Paractinoplanes</taxon>
    </lineage>
</organism>
<feature type="transmembrane region" description="Helical" evidence="1">
    <location>
        <begin position="180"/>
        <end position="199"/>
    </location>
</feature>
<evidence type="ECO:0000313" key="4">
    <source>
        <dbReference type="EMBL" id="GIE13414.1"/>
    </source>
</evidence>
<dbReference type="SUPFAM" id="SSF55073">
    <property type="entry name" value="Nucleotide cyclase"/>
    <property type="match status" value="1"/>
</dbReference>
<dbReference type="CDD" id="cd01948">
    <property type="entry name" value="EAL"/>
    <property type="match status" value="1"/>
</dbReference>
<accession>A0A919MG30</accession>
<dbReference type="AlphaFoldDB" id="A0A919MG30"/>
<feature type="transmembrane region" description="Helical" evidence="1">
    <location>
        <begin position="276"/>
        <end position="298"/>
    </location>
</feature>
<evidence type="ECO:0000259" key="2">
    <source>
        <dbReference type="PROSITE" id="PS50883"/>
    </source>
</evidence>
<dbReference type="InterPro" id="IPR029787">
    <property type="entry name" value="Nucleotide_cyclase"/>
</dbReference>
<feature type="transmembrane region" description="Helical" evidence="1">
    <location>
        <begin position="110"/>
        <end position="132"/>
    </location>
</feature>
<evidence type="ECO:0000259" key="3">
    <source>
        <dbReference type="PROSITE" id="PS50887"/>
    </source>
</evidence>
<dbReference type="SMART" id="SM00052">
    <property type="entry name" value="EAL"/>
    <property type="match status" value="1"/>
</dbReference>
<feature type="domain" description="EAL" evidence="2">
    <location>
        <begin position="510"/>
        <end position="767"/>
    </location>
</feature>
<dbReference type="Gene3D" id="3.30.70.270">
    <property type="match status" value="1"/>
</dbReference>
<dbReference type="InterPro" id="IPR001633">
    <property type="entry name" value="EAL_dom"/>
</dbReference>
<feature type="transmembrane region" description="Helical" evidence="1">
    <location>
        <begin position="24"/>
        <end position="42"/>
    </location>
</feature>
<dbReference type="PROSITE" id="PS50887">
    <property type="entry name" value="GGDEF"/>
    <property type="match status" value="1"/>
</dbReference>
<evidence type="ECO:0008006" key="6">
    <source>
        <dbReference type="Google" id="ProtNLM"/>
    </source>
</evidence>
<dbReference type="PANTHER" id="PTHR44757">
    <property type="entry name" value="DIGUANYLATE CYCLASE DGCP"/>
    <property type="match status" value="1"/>
</dbReference>
<protein>
    <recommendedName>
        <fullName evidence="6">Diguanylate cyclase (GGDEF)-like protein</fullName>
    </recommendedName>
</protein>
<evidence type="ECO:0000313" key="5">
    <source>
        <dbReference type="Proteomes" id="UP000598174"/>
    </source>
</evidence>
<gene>
    <name evidence="4" type="ORF">Afe05nite_52540</name>
</gene>
<feature type="transmembrane region" description="Helical" evidence="1">
    <location>
        <begin position="144"/>
        <end position="168"/>
    </location>
</feature>
<dbReference type="Pfam" id="PF00563">
    <property type="entry name" value="EAL"/>
    <property type="match status" value="1"/>
</dbReference>
<dbReference type="InterPro" id="IPR043128">
    <property type="entry name" value="Rev_trsase/Diguanyl_cyclase"/>
</dbReference>
<dbReference type="PROSITE" id="PS50883">
    <property type="entry name" value="EAL"/>
    <property type="match status" value="1"/>
</dbReference>
<keyword evidence="1" id="KW-0472">Membrane</keyword>
<evidence type="ECO:0000256" key="1">
    <source>
        <dbReference type="SAM" id="Phobius"/>
    </source>
</evidence>
<dbReference type="EMBL" id="BOMM01000049">
    <property type="protein sequence ID" value="GIE13414.1"/>
    <property type="molecule type" value="Genomic_DNA"/>
</dbReference>
<feature type="domain" description="GGDEF" evidence="3">
    <location>
        <begin position="369"/>
        <end position="501"/>
    </location>
</feature>
<proteinExistence type="predicted"/>
<dbReference type="InterPro" id="IPR052155">
    <property type="entry name" value="Biofilm_reg_signaling"/>
</dbReference>
<reference evidence="4" key="1">
    <citation type="submission" date="2021-01" db="EMBL/GenBank/DDBJ databases">
        <title>Whole genome shotgun sequence of Actinoplanes ferrugineus NBRC 15555.</title>
        <authorList>
            <person name="Komaki H."/>
            <person name="Tamura T."/>
        </authorList>
    </citation>
    <scope>NUCLEOTIDE SEQUENCE</scope>
    <source>
        <strain evidence="4">NBRC 15555</strain>
    </source>
</reference>
<keyword evidence="1" id="KW-1133">Transmembrane helix</keyword>
<sequence>MPMEGGVTTADALAGRPGPVRARWAWGHVAVGLTLVAIYGFGPVPWQSPVMALGIVLGMVALSVGPTRNLAPADRLPYRLVRAAAGLFIVATIIRAVVPSTMATPPTAIALIPNSFVVPAYLCLGYAFLVLLRRRRAADDDPARVDAVLVGLAAAFVTWTFVISPAVYSADLSALQVLDALFPIIDVVMLILVAQLMLAGGVRQAALWLMIVAAACMFVGDLLFTLRDAQLIDISQTPSNAAFLLMFVLIPAASLHPSTRTLVQPQKIVVRDMSKLRMTVIGLVVVVPTIITSLMPAGSVLNDLVRAGLCAMIVLSVLGRVVRSNNSRVRAELMTRRRATHDALTDLPNRELLSETVAAWADRATTEHLEISLLFIDLDRFKMINDHWGPEVGDELLCAVAGRLGEQVRAEDVVARIGGDEFVIALASASHERLAESLADRLLVEFARPFRLSVGEVVVSASIGVAKSAGGAHALELIRDADTAMYKAKGAGRNAYAMFDTSLREQIRDRVKLEQALRGALDRGELAVHFQPIVDIVTDELDGFEALMRWNSPELGFVSPVEFIPIAEETGLIEEMGAWMLRESVRQLQEWLDVRGPDARPLHVSVNVAVRQLSDGSLVKLVDDTLRESGLPPRALWLEITESGVMADIEAALLTLNALHALGVTLCIDDFGTGYSSLSYLHRLPVGIVKIDRSFIDDVGAAGANEPIVRAVLAMTHAMGHRVVAEGVETEVQRDWLRAQGCDLVQGWFYGKAERAEDLTSWIERPVPA</sequence>
<dbReference type="Pfam" id="PF00990">
    <property type="entry name" value="GGDEF"/>
    <property type="match status" value="1"/>
</dbReference>
<keyword evidence="5" id="KW-1185">Reference proteome</keyword>
<dbReference type="InterPro" id="IPR035919">
    <property type="entry name" value="EAL_sf"/>
</dbReference>
<dbReference type="Gene3D" id="3.20.20.450">
    <property type="entry name" value="EAL domain"/>
    <property type="match status" value="1"/>
</dbReference>
<feature type="transmembrane region" description="Helical" evidence="1">
    <location>
        <begin position="79"/>
        <end position="98"/>
    </location>
</feature>
<dbReference type="CDD" id="cd01949">
    <property type="entry name" value="GGDEF"/>
    <property type="match status" value="1"/>
</dbReference>
<feature type="transmembrane region" description="Helical" evidence="1">
    <location>
        <begin position="238"/>
        <end position="255"/>
    </location>
</feature>
<feature type="transmembrane region" description="Helical" evidence="1">
    <location>
        <begin position="48"/>
        <end position="67"/>
    </location>
</feature>
<dbReference type="InterPro" id="IPR000160">
    <property type="entry name" value="GGDEF_dom"/>
</dbReference>
<name>A0A919MG30_9ACTN</name>
<keyword evidence="1" id="KW-0812">Transmembrane</keyword>